<dbReference type="AlphaFoldDB" id="A0A646KQY5"/>
<evidence type="ECO:0000313" key="1">
    <source>
        <dbReference type="EMBL" id="MQT03426.1"/>
    </source>
</evidence>
<organism evidence="1 2">
    <name type="scientific">Streptomyces jumonjinensis</name>
    <dbReference type="NCBI Taxonomy" id="1945"/>
    <lineage>
        <taxon>Bacteria</taxon>
        <taxon>Bacillati</taxon>
        <taxon>Actinomycetota</taxon>
        <taxon>Actinomycetes</taxon>
        <taxon>Kitasatosporales</taxon>
        <taxon>Streptomycetaceae</taxon>
        <taxon>Streptomyces</taxon>
    </lineage>
</organism>
<keyword evidence="2" id="KW-1185">Reference proteome</keyword>
<dbReference type="Proteomes" id="UP000419138">
    <property type="component" value="Unassembled WGS sequence"/>
</dbReference>
<dbReference type="EMBL" id="VCLA01000170">
    <property type="protein sequence ID" value="MQT03426.1"/>
    <property type="molecule type" value="Genomic_DNA"/>
</dbReference>
<proteinExistence type="predicted"/>
<evidence type="ECO:0000313" key="2">
    <source>
        <dbReference type="Proteomes" id="UP000419138"/>
    </source>
</evidence>
<gene>
    <name evidence="1" type="ORF">FF041_25535</name>
</gene>
<reference evidence="1 2" key="1">
    <citation type="submission" date="2019-05" db="EMBL/GenBank/DDBJ databases">
        <title>Comparative genomics and metabolomics analyses of clavulanic acid producing Streptomyces species provides insight into specialized metabolism and evolution of beta-lactam biosynthetic gene clusters.</title>
        <authorList>
            <person name="Moore M.A."/>
            <person name="Cruz-Morales P."/>
            <person name="Barona Gomez F."/>
            <person name="Kapil T."/>
        </authorList>
    </citation>
    <scope>NUCLEOTIDE SEQUENCE [LARGE SCALE GENOMIC DNA]</scope>
    <source>
        <strain evidence="1 2">NRRL 5741</strain>
    </source>
</reference>
<accession>A0A646KQY5</accession>
<protein>
    <submittedName>
        <fullName evidence="1">Uncharacterized protein</fullName>
    </submittedName>
</protein>
<dbReference type="OrthoDB" id="3854431at2"/>
<dbReference type="RefSeq" id="WP_153525056.1">
    <property type="nucleotide sequence ID" value="NZ_JBEPDZ010000010.1"/>
</dbReference>
<comment type="caution">
    <text evidence="1">The sequence shown here is derived from an EMBL/GenBank/DDBJ whole genome shotgun (WGS) entry which is preliminary data.</text>
</comment>
<sequence length="131" mass="13887">MPERAAEVRAAFAGLAQIRRLTGDGGAPADWERRQPVRAVALALEAGGVPPSAVGADGERVASGYRVRAADREGVVWVEWVGAAGSGAAHEEEARLRECARVLAGVGWEALLYRGAKRRRFLEVEAAPRGS</sequence>
<name>A0A646KQY5_STRJU</name>